<dbReference type="OrthoDB" id="80147at2"/>
<evidence type="ECO:0000313" key="1">
    <source>
        <dbReference type="EMBL" id="KAB8135805.1"/>
    </source>
</evidence>
<keyword evidence="2" id="KW-1185">Reference proteome</keyword>
<evidence type="ECO:0000313" key="2">
    <source>
        <dbReference type="Proteomes" id="UP000480246"/>
    </source>
</evidence>
<name>A0A7C8GT81_9BACI</name>
<dbReference type="EMBL" id="WEID01000052">
    <property type="protein sequence ID" value="KAB8135805.1"/>
    <property type="molecule type" value="Genomic_DNA"/>
</dbReference>
<organism evidence="1 2">
    <name type="scientific">Gracilibacillus oryzae</name>
    <dbReference type="NCBI Taxonomy" id="1672701"/>
    <lineage>
        <taxon>Bacteria</taxon>
        <taxon>Bacillati</taxon>
        <taxon>Bacillota</taxon>
        <taxon>Bacilli</taxon>
        <taxon>Bacillales</taxon>
        <taxon>Bacillaceae</taxon>
        <taxon>Gracilibacillus</taxon>
    </lineage>
</organism>
<reference evidence="1 2" key="1">
    <citation type="submission" date="2019-10" db="EMBL/GenBank/DDBJ databases">
        <title>Gracilibacillus sp. nov. isolated from rice seeds.</title>
        <authorList>
            <person name="He S."/>
        </authorList>
    </citation>
    <scope>NUCLEOTIDE SEQUENCE [LARGE SCALE GENOMIC DNA]</scope>
    <source>
        <strain evidence="1 2">TD8</strain>
    </source>
</reference>
<dbReference type="Proteomes" id="UP000480246">
    <property type="component" value="Unassembled WGS sequence"/>
</dbReference>
<sequence>MKLKDYEISFEQISESKTKEVQLRIIVNISSNATDLLIFPHADSKAETLQIDFKNYITYSVIYDDYTNWNDDEVFRGDSFRIYEKSKFFDFVQKEYRLPDYELTHYSLACIEHHVHIISKSPPVIKVIDPDE</sequence>
<protein>
    <submittedName>
        <fullName evidence="1">Uncharacterized protein</fullName>
    </submittedName>
</protein>
<accession>A0A7C8GT81</accession>
<dbReference type="AlphaFoldDB" id="A0A7C8GT81"/>
<proteinExistence type="predicted"/>
<gene>
    <name evidence="1" type="ORF">F9U64_10495</name>
</gene>
<comment type="caution">
    <text evidence="1">The sequence shown here is derived from an EMBL/GenBank/DDBJ whole genome shotgun (WGS) entry which is preliminary data.</text>
</comment>